<dbReference type="PANTHER" id="PTHR30071">
    <property type="entry name" value="HEME EXPORTER PROTEIN C"/>
    <property type="match status" value="1"/>
</dbReference>
<dbReference type="InterPro" id="IPR045062">
    <property type="entry name" value="Cyt_c_biogenesis_CcsA/CcmC"/>
</dbReference>
<keyword evidence="6" id="KW-0201">Cytochrome c-type biogenesis</keyword>
<evidence type="ECO:0000256" key="5">
    <source>
        <dbReference type="ARBA" id="ARBA00022692"/>
    </source>
</evidence>
<keyword evidence="5 9" id="KW-0812">Transmembrane</keyword>
<dbReference type="GO" id="GO:0005886">
    <property type="term" value="C:plasma membrane"/>
    <property type="evidence" value="ECO:0007669"/>
    <property type="project" value="TreeGrafter"/>
</dbReference>
<dbReference type="Pfam" id="PF01578">
    <property type="entry name" value="Cytochrom_C_asm"/>
    <property type="match status" value="1"/>
</dbReference>
<accession>A0A212L5P4</accession>
<dbReference type="GO" id="GO:0017004">
    <property type="term" value="P:cytochrome complex assembly"/>
    <property type="evidence" value="ECO:0007669"/>
    <property type="project" value="UniProtKB-KW"/>
</dbReference>
<dbReference type="PROSITE" id="PS51257">
    <property type="entry name" value="PROKAR_LIPOPROTEIN"/>
    <property type="match status" value="1"/>
</dbReference>
<dbReference type="EMBL" id="FMJC01000002">
    <property type="protein sequence ID" value="SCM72846.1"/>
    <property type="molecule type" value="Genomic_DNA"/>
</dbReference>
<keyword evidence="8 9" id="KW-0472">Membrane</keyword>
<feature type="domain" description="Cytochrome c assembly protein" evidence="10">
    <location>
        <begin position="33"/>
        <end position="169"/>
    </location>
</feature>
<comment type="similarity">
    <text evidence="3">Belongs to the CcmC/CycZ/HelC family.</text>
</comment>
<evidence type="ECO:0000256" key="9">
    <source>
        <dbReference type="SAM" id="Phobius"/>
    </source>
</evidence>
<feature type="transmembrane region" description="Helical" evidence="9">
    <location>
        <begin position="186"/>
        <end position="206"/>
    </location>
</feature>
<name>A0A212L5P4_9BACT</name>
<dbReference type="InterPro" id="IPR002541">
    <property type="entry name" value="Cyt_c_assembly"/>
</dbReference>
<dbReference type="RefSeq" id="WP_179980402.1">
    <property type="nucleotide sequence ID" value="NZ_LT608333.1"/>
</dbReference>
<gene>
    <name evidence="11" type="ORF">KL86DES1_20873</name>
</gene>
<evidence type="ECO:0000256" key="7">
    <source>
        <dbReference type="ARBA" id="ARBA00022989"/>
    </source>
</evidence>
<keyword evidence="7 9" id="KW-1133">Transmembrane helix</keyword>
<feature type="transmembrane region" description="Helical" evidence="9">
    <location>
        <begin position="113"/>
        <end position="131"/>
    </location>
</feature>
<comment type="function">
    <text evidence="1">Required for the export of heme to the periplasm for the biogenesis of c-type cytochromes.</text>
</comment>
<dbReference type="GO" id="GO:0015232">
    <property type="term" value="F:heme transmembrane transporter activity"/>
    <property type="evidence" value="ECO:0007669"/>
    <property type="project" value="InterPro"/>
</dbReference>
<dbReference type="PANTHER" id="PTHR30071:SF1">
    <property type="entry name" value="CYTOCHROME B_B6 PROTEIN-RELATED"/>
    <property type="match status" value="1"/>
</dbReference>
<dbReference type="InterPro" id="IPR003557">
    <property type="entry name" value="Cyt_c_biogenesis_CcmC"/>
</dbReference>
<evidence type="ECO:0000256" key="2">
    <source>
        <dbReference type="ARBA" id="ARBA00004141"/>
    </source>
</evidence>
<evidence type="ECO:0000256" key="3">
    <source>
        <dbReference type="ARBA" id="ARBA00005840"/>
    </source>
</evidence>
<evidence type="ECO:0000313" key="11">
    <source>
        <dbReference type="EMBL" id="SCM72846.1"/>
    </source>
</evidence>
<proteinExistence type="inferred from homology"/>
<reference evidence="11" key="1">
    <citation type="submission" date="2016-08" db="EMBL/GenBank/DDBJ databases">
        <authorList>
            <person name="Seilhamer J.J."/>
        </authorList>
    </citation>
    <scope>NUCLEOTIDE SEQUENCE</scope>
    <source>
        <strain evidence="11">86-1</strain>
    </source>
</reference>
<feature type="transmembrane region" description="Helical" evidence="9">
    <location>
        <begin position="49"/>
        <end position="69"/>
    </location>
</feature>
<dbReference type="PRINTS" id="PR01386">
    <property type="entry name" value="CCMCBIOGNSIS"/>
</dbReference>
<evidence type="ECO:0000259" key="10">
    <source>
        <dbReference type="Pfam" id="PF01578"/>
    </source>
</evidence>
<evidence type="ECO:0000256" key="8">
    <source>
        <dbReference type="ARBA" id="ARBA00023136"/>
    </source>
</evidence>
<dbReference type="AlphaFoldDB" id="A0A212L5P4"/>
<feature type="transmembrane region" description="Helical" evidence="9">
    <location>
        <begin position="81"/>
        <end position="101"/>
    </location>
</feature>
<evidence type="ECO:0000256" key="1">
    <source>
        <dbReference type="ARBA" id="ARBA00002442"/>
    </source>
</evidence>
<organism evidence="11">
    <name type="scientific">uncultured Desulfovibrio sp</name>
    <dbReference type="NCBI Taxonomy" id="167968"/>
    <lineage>
        <taxon>Bacteria</taxon>
        <taxon>Pseudomonadati</taxon>
        <taxon>Thermodesulfobacteriota</taxon>
        <taxon>Desulfovibrionia</taxon>
        <taxon>Desulfovibrionales</taxon>
        <taxon>Desulfovibrionaceae</taxon>
        <taxon>Desulfovibrio</taxon>
        <taxon>environmental samples</taxon>
    </lineage>
</organism>
<sequence length="230" mass="25828">MPKFSALPQLLALLGGLAFAACQWLIYAYAPVEQTLGLPQKIFYVHLPLAWWALMSFFVVFLGSIAYLWRRNPAADRLCAAAAETGVLLSGLALVTGMLWARRSWGVWWTWDPRLTTTLIMWFIYAGYLVLRGLDLPQQRRNVVCAVVGVVAFLDVPLVFLSARIWRSIHPAVFGNKGGGLEPEMRLTVIACVISFGLLWAGLVWIRKRQLDLAARLDALQQNRLMQEGL</sequence>
<feature type="transmembrane region" description="Helical" evidence="9">
    <location>
        <begin position="143"/>
        <end position="166"/>
    </location>
</feature>
<dbReference type="GO" id="GO:0020037">
    <property type="term" value="F:heme binding"/>
    <property type="evidence" value="ECO:0007669"/>
    <property type="project" value="InterPro"/>
</dbReference>
<protein>
    <recommendedName>
        <fullName evidence="4">Heme exporter protein C</fullName>
    </recommendedName>
</protein>
<evidence type="ECO:0000256" key="4">
    <source>
        <dbReference type="ARBA" id="ARBA00016463"/>
    </source>
</evidence>
<evidence type="ECO:0000256" key="6">
    <source>
        <dbReference type="ARBA" id="ARBA00022748"/>
    </source>
</evidence>
<comment type="subcellular location">
    <subcellularLocation>
        <location evidence="2">Membrane</location>
        <topology evidence="2">Multi-pass membrane protein</topology>
    </subcellularLocation>
</comment>